<name>A0A166DZD0_9EURY</name>
<gene>
    <name evidence="1" type="ORF">MBCUT_10890</name>
</gene>
<evidence type="ECO:0000313" key="2">
    <source>
        <dbReference type="Proteomes" id="UP000077275"/>
    </source>
</evidence>
<keyword evidence="2" id="KW-1185">Reference proteome</keyword>
<proteinExistence type="predicted"/>
<dbReference type="RefSeq" id="WP_281177944.1">
    <property type="nucleotide sequence ID" value="NZ_LWMW01000099.1"/>
</dbReference>
<comment type="caution">
    <text evidence="1">The sequence shown here is derived from an EMBL/GenBank/DDBJ whole genome shotgun (WGS) entry which is preliminary data.</text>
</comment>
<sequence>MNKEIKDLVVDKDVNCPLCGGYMKECGSKNGKTIFCCVSCGYKL</sequence>
<organism evidence="1 2">
    <name type="scientific">Methanobrevibacter cuticularis</name>
    <dbReference type="NCBI Taxonomy" id="47311"/>
    <lineage>
        <taxon>Archaea</taxon>
        <taxon>Methanobacteriati</taxon>
        <taxon>Methanobacteriota</taxon>
        <taxon>Methanomada group</taxon>
        <taxon>Methanobacteria</taxon>
        <taxon>Methanobacteriales</taxon>
        <taxon>Methanobacteriaceae</taxon>
        <taxon>Methanobrevibacter</taxon>
    </lineage>
</organism>
<accession>A0A166DZD0</accession>
<dbReference type="AlphaFoldDB" id="A0A166DZD0"/>
<reference evidence="1 2" key="1">
    <citation type="submission" date="2016-04" db="EMBL/GenBank/DDBJ databases">
        <title>Genome sequence of Methanobrevibacter cuticularis DSM 11139.</title>
        <authorList>
            <person name="Poehlein A."/>
            <person name="Seedorf H."/>
            <person name="Daniel R."/>
        </authorList>
    </citation>
    <scope>NUCLEOTIDE SEQUENCE [LARGE SCALE GENOMIC DNA]</scope>
    <source>
        <strain evidence="1 2">DSM 11139</strain>
    </source>
</reference>
<dbReference type="Proteomes" id="UP000077275">
    <property type="component" value="Unassembled WGS sequence"/>
</dbReference>
<protein>
    <submittedName>
        <fullName evidence="1">Uncharacterized protein</fullName>
    </submittedName>
</protein>
<dbReference type="EMBL" id="LWMW01000099">
    <property type="protein sequence ID" value="KZX16112.1"/>
    <property type="molecule type" value="Genomic_DNA"/>
</dbReference>
<evidence type="ECO:0000313" key="1">
    <source>
        <dbReference type="EMBL" id="KZX16112.1"/>
    </source>
</evidence>
<dbReference type="PATRIC" id="fig|47311.3.peg.1197"/>